<evidence type="ECO:0000313" key="1">
    <source>
        <dbReference type="Proteomes" id="UP000887574"/>
    </source>
</evidence>
<dbReference type="WBParaSite" id="jg6355">
    <property type="protein sequence ID" value="jg6355"/>
    <property type="gene ID" value="jg6355"/>
</dbReference>
<reference evidence="2" key="1">
    <citation type="submission" date="2022-11" db="UniProtKB">
        <authorList>
            <consortium name="WormBaseParasite"/>
        </authorList>
    </citation>
    <scope>IDENTIFICATION</scope>
</reference>
<dbReference type="Proteomes" id="UP000887574">
    <property type="component" value="Unplaced"/>
</dbReference>
<sequence length="103" mass="11736">DDMPLVEEETNPWMNCCWPGHDFKILMGSMGQPRYGAQTLEDIVEDVTQKITTNSPTVRAWTFKKKTLIPEEPPITSVDALKAMEIVRHYTEKNFADPAIQAQ</sequence>
<name>A0A915EIH8_9BILA</name>
<evidence type="ECO:0000313" key="2">
    <source>
        <dbReference type="WBParaSite" id="jg6355"/>
    </source>
</evidence>
<dbReference type="AlphaFoldDB" id="A0A915EIH8"/>
<protein>
    <submittedName>
        <fullName evidence="2">Uncharacterized protein</fullName>
    </submittedName>
</protein>
<accession>A0A915EIH8</accession>
<proteinExistence type="predicted"/>
<organism evidence="1 2">
    <name type="scientific">Ditylenchus dipsaci</name>
    <dbReference type="NCBI Taxonomy" id="166011"/>
    <lineage>
        <taxon>Eukaryota</taxon>
        <taxon>Metazoa</taxon>
        <taxon>Ecdysozoa</taxon>
        <taxon>Nematoda</taxon>
        <taxon>Chromadorea</taxon>
        <taxon>Rhabditida</taxon>
        <taxon>Tylenchina</taxon>
        <taxon>Tylenchomorpha</taxon>
        <taxon>Sphaerularioidea</taxon>
        <taxon>Anguinidae</taxon>
        <taxon>Anguininae</taxon>
        <taxon>Ditylenchus</taxon>
    </lineage>
</organism>
<keyword evidence="1" id="KW-1185">Reference proteome</keyword>